<comment type="caution">
    <text evidence="1">The sequence shown here is derived from an EMBL/GenBank/DDBJ whole genome shotgun (WGS) entry which is preliminary data.</text>
</comment>
<proteinExistence type="predicted"/>
<protein>
    <submittedName>
        <fullName evidence="1">Uncharacterized protein</fullName>
    </submittedName>
</protein>
<dbReference type="OrthoDB" id="10554382at2759"/>
<dbReference type="Proteomes" id="UP000054630">
    <property type="component" value="Unassembled WGS sequence"/>
</dbReference>
<name>A0A0V0S9L5_9BILA</name>
<organism evidence="1 2">
    <name type="scientific">Trichinella nelsoni</name>
    <dbReference type="NCBI Taxonomy" id="6336"/>
    <lineage>
        <taxon>Eukaryota</taxon>
        <taxon>Metazoa</taxon>
        <taxon>Ecdysozoa</taxon>
        <taxon>Nematoda</taxon>
        <taxon>Enoplea</taxon>
        <taxon>Dorylaimia</taxon>
        <taxon>Trichinellida</taxon>
        <taxon>Trichinellidae</taxon>
        <taxon>Trichinella</taxon>
    </lineage>
</organism>
<evidence type="ECO:0000313" key="2">
    <source>
        <dbReference type="Proteomes" id="UP000054630"/>
    </source>
</evidence>
<keyword evidence="2" id="KW-1185">Reference proteome</keyword>
<gene>
    <name evidence="1" type="ORF">T07_7227</name>
</gene>
<accession>A0A0V0S9L5</accession>
<reference evidence="1 2" key="1">
    <citation type="submission" date="2015-01" db="EMBL/GenBank/DDBJ databases">
        <title>Evolution of Trichinella species and genotypes.</title>
        <authorList>
            <person name="Korhonen P.K."/>
            <person name="Edoardo P."/>
            <person name="Giuseppe L.R."/>
            <person name="Gasser R.B."/>
        </authorList>
    </citation>
    <scope>NUCLEOTIDE SEQUENCE [LARGE SCALE GENOMIC DNA]</scope>
    <source>
        <strain evidence="1">ISS37</strain>
    </source>
</reference>
<sequence length="86" mass="10082">MWQWMLVQLKKSVASNLSTSNEEDNLFSIFFSLPVLVNLIKDILCYVRWKIEAKQVSNREVELEFFCEDGDIEGVFIVTVHCEVYC</sequence>
<dbReference type="EMBL" id="JYDL01000024">
    <property type="protein sequence ID" value="KRX23362.1"/>
    <property type="molecule type" value="Genomic_DNA"/>
</dbReference>
<evidence type="ECO:0000313" key="1">
    <source>
        <dbReference type="EMBL" id="KRX23362.1"/>
    </source>
</evidence>
<dbReference type="AlphaFoldDB" id="A0A0V0S9L5"/>